<evidence type="ECO:0000313" key="2">
    <source>
        <dbReference type="EMBL" id="OBR98995.1"/>
    </source>
</evidence>
<evidence type="ECO:0000259" key="1">
    <source>
        <dbReference type="Pfam" id="PF13649"/>
    </source>
</evidence>
<dbReference type="SUPFAM" id="SSF53335">
    <property type="entry name" value="S-adenosyl-L-methionine-dependent methyltransferases"/>
    <property type="match status" value="1"/>
</dbReference>
<dbReference type="GO" id="GO:0008168">
    <property type="term" value="F:methyltransferase activity"/>
    <property type="evidence" value="ECO:0007669"/>
    <property type="project" value="TreeGrafter"/>
</dbReference>
<proteinExistence type="predicted"/>
<dbReference type="EMBL" id="LQOY01000081">
    <property type="protein sequence ID" value="ORV86527.1"/>
    <property type="molecule type" value="Genomic_DNA"/>
</dbReference>
<evidence type="ECO:0000313" key="5">
    <source>
        <dbReference type="Proteomes" id="UP000193928"/>
    </source>
</evidence>
<sequence length="270" mass="29501">MTSSVCESPVTTHRAMWQLGDYPAYADEVLAPLGQILPTVSGIGPGDQVLDVAAGTGNASIPAAVAGAHVTAIDLTPELLQHAQLRAAEQGLRLSWREANAEALPFRAGEFDAVLSSIGAMFAPRQQRTADEMARVCRRGGKISVLSWTPDGFYGRLLSAVRPFRPTMHPRAPHEAWWGCPRYISVLFGDHVSDIRTRTGALRVDRFDSPEACRDYFKTHYGPVVNAYRQIAGDPACVAALDAELAELCAEYLSGGVMRWEYLIFTARKR</sequence>
<dbReference type="Gene3D" id="3.40.50.150">
    <property type="entry name" value="Vaccinia Virus protein VP39"/>
    <property type="match status" value="1"/>
</dbReference>
<feature type="domain" description="Methyltransferase" evidence="1">
    <location>
        <begin position="49"/>
        <end position="141"/>
    </location>
</feature>
<dbReference type="Proteomes" id="UP000093757">
    <property type="component" value="Unassembled WGS sequence"/>
</dbReference>
<dbReference type="PANTHER" id="PTHR43591:SF24">
    <property type="entry name" value="2-METHOXY-6-POLYPRENYL-1,4-BENZOQUINOL METHYLASE, MITOCHONDRIAL"/>
    <property type="match status" value="1"/>
</dbReference>
<dbReference type="InterPro" id="IPR041698">
    <property type="entry name" value="Methyltransf_25"/>
</dbReference>
<dbReference type="CDD" id="cd02440">
    <property type="entry name" value="AdoMet_MTases"/>
    <property type="match status" value="1"/>
</dbReference>
<evidence type="ECO:0000313" key="4">
    <source>
        <dbReference type="Proteomes" id="UP000093757"/>
    </source>
</evidence>
<dbReference type="Proteomes" id="UP000193928">
    <property type="component" value="Unassembled WGS sequence"/>
</dbReference>
<name>A0A1A6B9M5_MYCGO</name>
<dbReference type="InterPro" id="IPR029063">
    <property type="entry name" value="SAM-dependent_MTases_sf"/>
</dbReference>
<dbReference type="Pfam" id="PF13649">
    <property type="entry name" value="Methyltransf_25"/>
    <property type="match status" value="1"/>
</dbReference>
<accession>A0A1A6B9M5</accession>
<comment type="caution">
    <text evidence="2">The sequence shown here is derived from an EMBL/GenBank/DDBJ whole genome shotgun (WGS) entry which is preliminary data.</text>
</comment>
<organism evidence="2 4">
    <name type="scientific">Mycobacterium gordonae</name>
    <dbReference type="NCBI Taxonomy" id="1778"/>
    <lineage>
        <taxon>Bacteria</taxon>
        <taxon>Bacillati</taxon>
        <taxon>Actinomycetota</taxon>
        <taxon>Actinomycetes</taxon>
        <taxon>Mycobacteriales</taxon>
        <taxon>Mycobacteriaceae</taxon>
        <taxon>Mycobacterium</taxon>
    </lineage>
</organism>
<reference evidence="3 5" key="1">
    <citation type="submission" date="2016-01" db="EMBL/GenBank/DDBJ databases">
        <title>The new phylogeny of the genus Mycobacterium.</title>
        <authorList>
            <person name="Tarcisio F."/>
            <person name="Conor M."/>
            <person name="Antonella G."/>
            <person name="Elisabetta G."/>
            <person name="Giulia F.S."/>
            <person name="Sara T."/>
            <person name="Anna F."/>
            <person name="Clotilde B."/>
            <person name="Roberto B."/>
            <person name="Veronica D.S."/>
            <person name="Fabio R."/>
            <person name="Monica P."/>
            <person name="Olivier J."/>
            <person name="Enrico T."/>
            <person name="Nicola S."/>
        </authorList>
    </citation>
    <scope>NUCLEOTIDE SEQUENCE [LARGE SCALE GENOMIC DNA]</scope>
    <source>
        <strain evidence="3 5">DSM 44160</strain>
    </source>
</reference>
<reference evidence="2 4" key="2">
    <citation type="submission" date="2016-06" db="EMBL/GenBank/DDBJ databases">
        <authorList>
            <person name="Kjaerup R.B."/>
            <person name="Dalgaard T.S."/>
            <person name="Juul-Madsen H.R."/>
        </authorList>
    </citation>
    <scope>NUCLEOTIDE SEQUENCE [LARGE SCALE GENOMIC DNA]</scope>
    <source>
        <strain evidence="2 4">1245752.6</strain>
    </source>
</reference>
<protein>
    <recommendedName>
        <fullName evidence="1">Methyltransferase domain-containing protein</fullName>
    </recommendedName>
</protein>
<dbReference type="EMBL" id="MAEM01000483">
    <property type="protein sequence ID" value="OBR98995.1"/>
    <property type="molecule type" value="Genomic_DNA"/>
</dbReference>
<evidence type="ECO:0000313" key="3">
    <source>
        <dbReference type="EMBL" id="ORV86527.1"/>
    </source>
</evidence>
<dbReference type="AlphaFoldDB" id="A0A1A6B9M5"/>
<dbReference type="PANTHER" id="PTHR43591">
    <property type="entry name" value="METHYLTRANSFERASE"/>
    <property type="match status" value="1"/>
</dbReference>
<keyword evidence="5" id="KW-1185">Reference proteome</keyword>
<gene>
    <name evidence="2" type="ORF">A9W98_32470</name>
    <name evidence="3" type="ORF">AWC08_24100</name>
</gene>
<dbReference type="RefSeq" id="WP_065136612.1">
    <property type="nucleotide sequence ID" value="NZ_JACKSU010000076.1"/>
</dbReference>
<dbReference type="OrthoDB" id="9795634at2"/>